<evidence type="ECO:0000256" key="1">
    <source>
        <dbReference type="SAM" id="Phobius"/>
    </source>
</evidence>
<gene>
    <name evidence="2" type="ORF">MHSN_03105</name>
</gene>
<feature type="transmembrane region" description="Helical" evidence="1">
    <location>
        <begin position="138"/>
        <end position="158"/>
    </location>
</feature>
<accession>A0A4P1QGM2</accession>
<organism evidence="2 3">
    <name type="scientific">Metamycoplasma hyosynoviae</name>
    <dbReference type="NCBI Taxonomy" id="29559"/>
    <lineage>
        <taxon>Bacteria</taxon>
        <taxon>Bacillati</taxon>
        <taxon>Mycoplasmatota</taxon>
        <taxon>Mycoplasmoidales</taxon>
        <taxon>Metamycoplasmataceae</taxon>
        <taxon>Metamycoplasma</taxon>
    </lineage>
</organism>
<reference evidence="2 3" key="1">
    <citation type="submission" date="2014-06" db="EMBL/GenBank/DDBJ databases">
        <title>The Whole Genome Sequence of Mycoplasma hyosynoviae strain ATCC 27095.</title>
        <authorList>
            <person name="Calcutt M.J."/>
            <person name="Foecking M.F."/>
        </authorList>
    </citation>
    <scope>NUCLEOTIDE SEQUENCE [LARGE SCALE GENOMIC DNA]</scope>
    <source>
        <strain evidence="2 3">M60</strain>
    </source>
</reference>
<evidence type="ECO:0000313" key="2">
    <source>
        <dbReference type="EMBL" id="ASI54141.1"/>
    </source>
</evidence>
<evidence type="ECO:0000313" key="3">
    <source>
        <dbReference type="Proteomes" id="UP000264882"/>
    </source>
</evidence>
<keyword evidence="1" id="KW-0472">Membrane</keyword>
<keyword evidence="1" id="KW-1133">Transmembrane helix</keyword>
<feature type="transmembrane region" description="Helical" evidence="1">
    <location>
        <begin position="21"/>
        <end position="47"/>
    </location>
</feature>
<dbReference type="EMBL" id="CP008748">
    <property type="protein sequence ID" value="ASI54141.1"/>
    <property type="molecule type" value="Genomic_DNA"/>
</dbReference>
<proteinExistence type="predicted"/>
<dbReference type="RefSeq" id="WP_119863966.1">
    <property type="nucleotide sequence ID" value="NZ_CP008748.1"/>
</dbReference>
<dbReference type="AlphaFoldDB" id="A0A4P1QGM2"/>
<keyword evidence="1" id="KW-0812">Transmembrane</keyword>
<sequence length="160" mass="18586">MNDINKIEDEKSFRNYWKNSWSIFTTIFFFTAILLQIILSIIFLYAAKMTIQNALSIASSIIAGICVFIIIFRFGFGSGTMRFFKNIHKERVIKKQAASQYKPNASQLEKDFIIASEREKYEQAELHNKIHNKKTTNLSFYILIFINIICIILALTAIKN</sequence>
<name>A0A4P1QGM2_9BACT</name>
<evidence type="ECO:0008006" key="4">
    <source>
        <dbReference type="Google" id="ProtNLM"/>
    </source>
</evidence>
<dbReference type="KEGG" id="mhyv:MHSN_03105"/>
<feature type="transmembrane region" description="Helical" evidence="1">
    <location>
        <begin position="53"/>
        <end position="76"/>
    </location>
</feature>
<keyword evidence="3" id="KW-1185">Reference proteome</keyword>
<protein>
    <recommendedName>
        <fullName evidence="4">DUF3899 domain-containing protein</fullName>
    </recommendedName>
</protein>
<dbReference type="Proteomes" id="UP000264882">
    <property type="component" value="Chromosome"/>
</dbReference>